<evidence type="ECO:0000256" key="2">
    <source>
        <dbReference type="ARBA" id="ARBA00023125"/>
    </source>
</evidence>
<proteinExistence type="predicted"/>
<gene>
    <name evidence="6" type="ORF">HMPREF9440_01601</name>
</gene>
<protein>
    <submittedName>
        <fullName evidence="6">Transcriptional regulator, TetR family</fullName>
    </submittedName>
</protein>
<accession>H3KFT2</accession>
<keyword evidence="2 4" id="KW-0238">DNA-binding</keyword>
<dbReference type="GO" id="GO:0003700">
    <property type="term" value="F:DNA-binding transcription factor activity"/>
    <property type="evidence" value="ECO:0007669"/>
    <property type="project" value="TreeGrafter"/>
</dbReference>
<dbReference type="SUPFAM" id="SSF48498">
    <property type="entry name" value="Tetracyclin repressor-like, C-terminal domain"/>
    <property type="match status" value="1"/>
</dbReference>
<evidence type="ECO:0000256" key="4">
    <source>
        <dbReference type="PROSITE-ProRule" id="PRU00335"/>
    </source>
</evidence>
<dbReference type="GO" id="GO:0000976">
    <property type="term" value="F:transcription cis-regulatory region binding"/>
    <property type="evidence" value="ECO:0007669"/>
    <property type="project" value="TreeGrafter"/>
</dbReference>
<dbReference type="Pfam" id="PF00440">
    <property type="entry name" value="TetR_N"/>
    <property type="match status" value="1"/>
</dbReference>
<evidence type="ECO:0000259" key="5">
    <source>
        <dbReference type="PROSITE" id="PS50977"/>
    </source>
</evidence>
<reference evidence="6 7" key="1">
    <citation type="submission" date="2011-11" db="EMBL/GenBank/DDBJ databases">
        <authorList>
            <person name="Weinstock G."/>
            <person name="Sodergren E."/>
            <person name="Clifton S."/>
            <person name="Fulton L."/>
            <person name="Fulton B."/>
            <person name="Courtney L."/>
            <person name="Fronick C."/>
            <person name="Harrison M."/>
            <person name="Strong C."/>
            <person name="Farmer C."/>
            <person name="Delahaunty K."/>
            <person name="Markovic C."/>
            <person name="Hall O."/>
            <person name="Minx P."/>
            <person name="Tomlinson C."/>
            <person name="Mitreva M."/>
            <person name="Hou S."/>
            <person name="Chen J."/>
            <person name="Wollam A."/>
            <person name="Pepin K.H."/>
            <person name="Johnson M."/>
            <person name="Bhonagiri V."/>
            <person name="Zhang X."/>
            <person name="Suruliraj S."/>
            <person name="Warren W."/>
            <person name="Chinwalla A."/>
            <person name="Mardis E.R."/>
            <person name="Wilson R.K."/>
        </authorList>
    </citation>
    <scope>NUCLEOTIDE SEQUENCE [LARGE SCALE GENOMIC DNA]</scope>
    <source>
        <strain evidence="6 7">YIT 11816</strain>
    </source>
</reference>
<evidence type="ECO:0000256" key="1">
    <source>
        <dbReference type="ARBA" id="ARBA00023015"/>
    </source>
</evidence>
<dbReference type="InterPro" id="IPR009057">
    <property type="entry name" value="Homeodomain-like_sf"/>
</dbReference>
<feature type="domain" description="HTH tetR-type" evidence="5">
    <location>
        <begin position="6"/>
        <end position="66"/>
    </location>
</feature>
<dbReference type="AlphaFoldDB" id="H3KFT2"/>
<dbReference type="HOGENOM" id="CLU_069356_27_0_4"/>
<name>H3KFT2_9BURK</name>
<evidence type="ECO:0000313" key="7">
    <source>
        <dbReference type="Proteomes" id="UP000004956"/>
    </source>
</evidence>
<dbReference type="EMBL" id="AFBQ01000241">
    <property type="protein sequence ID" value="EHY31035.1"/>
    <property type="molecule type" value="Genomic_DNA"/>
</dbReference>
<organism evidence="6 7">
    <name type="scientific">Sutterella parvirubra YIT 11816</name>
    <dbReference type="NCBI Taxonomy" id="762967"/>
    <lineage>
        <taxon>Bacteria</taxon>
        <taxon>Pseudomonadati</taxon>
        <taxon>Pseudomonadota</taxon>
        <taxon>Betaproteobacteria</taxon>
        <taxon>Burkholderiales</taxon>
        <taxon>Sutterellaceae</taxon>
        <taxon>Sutterella</taxon>
    </lineage>
</organism>
<feature type="DNA-binding region" description="H-T-H motif" evidence="4">
    <location>
        <begin position="29"/>
        <end position="48"/>
    </location>
</feature>
<dbReference type="PATRIC" id="fig|762967.3.peg.1256"/>
<dbReference type="Pfam" id="PF14246">
    <property type="entry name" value="TetR_C_7"/>
    <property type="match status" value="1"/>
</dbReference>
<evidence type="ECO:0000256" key="3">
    <source>
        <dbReference type="ARBA" id="ARBA00023163"/>
    </source>
</evidence>
<dbReference type="RefSeq" id="WP_008542635.1">
    <property type="nucleotide sequence ID" value="NZ_JH604984.1"/>
</dbReference>
<dbReference type="SUPFAM" id="SSF46689">
    <property type="entry name" value="Homeodomain-like"/>
    <property type="match status" value="1"/>
</dbReference>
<dbReference type="PANTHER" id="PTHR30055:SF146">
    <property type="entry name" value="HTH-TYPE TRANSCRIPTIONAL DUAL REGULATOR CECR"/>
    <property type="match status" value="1"/>
</dbReference>
<dbReference type="Proteomes" id="UP000004956">
    <property type="component" value="Unassembled WGS sequence"/>
</dbReference>
<keyword evidence="7" id="KW-1185">Reference proteome</keyword>
<dbReference type="InterPro" id="IPR039536">
    <property type="entry name" value="TetR_C_Proteobacteria"/>
</dbReference>
<dbReference type="FunFam" id="1.10.10.60:FF:000141">
    <property type="entry name" value="TetR family transcriptional regulator"/>
    <property type="match status" value="1"/>
</dbReference>
<comment type="caution">
    <text evidence="6">The sequence shown here is derived from an EMBL/GenBank/DDBJ whole genome shotgun (WGS) entry which is preliminary data.</text>
</comment>
<dbReference type="PANTHER" id="PTHR30055">
    <property type="entry name" value="HTH-TYPE TRANSCRIPTIONAL REGULATOR RUTR"/>
    <property type="match status" value="1"/>
</dbReference>
<dbReference type="STRING" id="762967.HMPREF9440_01601"/>
<dbReference type="InterPro" id="IPR036271">
    <property type="entry name" value="Tet_transcr_reg_TetR-rel_C_sf"/>
</dbReference>
<sequence length="202" mass="23316">MRTLTPEKRDQILHTATKLFLEDGLLNTTMNDIAFVMRCSKATLYNYFPSKEELFEAFFEYHISEPLADVITELENPDRSDRDNLLAFVEGMIRLRFDTKLAPIYHQVLVASQRSPHIAQLFLKAGAWSLIERSAAVFERLMKEGVFRPGDPIRRARQLQMLIMVENNRWNLNPAQPKPDDLMIRDLAQEVASFFWAGAAAK</sequence>
<dbReference type="Gene3D" id="1.10.357.10">
    <property type="entry name" value="Tetracycline Repressor, domain 2"/>
    <property type="match status" value="1"/>
</dbReference>
<keyword evidence="1" id="KW-0805">Transcription regulation</keyword>
<dbReference type="InterPro" id="IPR050109">
    <property type="entry name" value="HTH-type_TetR-like_transc_reg"/>
</dbReference>
<dbReference type="PRINTS" id="PR00455">
    <property type="entry name" value="HTHTETR"/>
</dbReference>
<dbReference type="PROSITE" id="PS50977">
    <property type="entry name" value="HTH_TETR_2"/>
    <property type="match status" value="1"/>
</dbReference>
<dbReference type="InterPro" id="IPR001647">
    <property type="entry name" value="HTH_TetR"/>
</dbReference>
<evidence type="ECO:0000313" key="6">
    <source>
        <dbReference type="EMBL" id="EHY31035.1"/>
    </source>
</evidence>
<keyword evidence="3" id="KW-0804">Transcription</keyword>
<dbReference type="OrthoDB" id="8535430at2"/>